<name>A0A3Q9UF50_9ACTN</name>
<dbReference type="InterPro" id="IPR022742">
    <property type="entry name" value="Hydrolase_4"/>
</dbReference>
<dbReference type="PANTHER" id="PTHR11614">
    <property type="entry name" value="PHOSPHOLIPASE-RELATED"/>
    <property type="match status" value="1"/>
</dbReference>
<evidence type="ECO:0000313" key="2">
    <source>
        <dbReference type="EMBL" id="AZZ40527.1"/>
    </source>
</evidence>
<dbReference type="KEGG" id="aji:C0Z10_13165"/>
<feature type="domain" description="Serine aminopeptidase S33" evidence="1">
    <location>
        <begin position="26"/>
        <end position="293"/>
    </location>
</feature>
<protein>
    <submittedName>
        <fullName evidence="2">Alpha/beta hydrolase</fullName>
    </submittedName>
</protein>
<dbReference type="AlphaFoldDB" id="A0A3Q9UF50"/>
<dbReference type="SUPFAM" id="SSF53474">
    <property type="entry name" value="alpha/beta-Hydrolases"/>
    <property type="match status" value="1"/>
</dbReference>
<dbReference type="InterPro" id="IPR029058">
    <property type="entry name" value="AB_hydrolase_fold"/>
</dbReference>
<proteinExistence type="predicted"/>
<gene>
    <name evidence="2" type="ORF">C0Z10_13165</name>
</gene>
<dbReference type="Proteomes" id="UP000285875">
    <property type="component" value="Chromosome"/>
</dbReference>
<dbReference type="RefSeq" id="WP_097799679.1">
    <property type="nucleotide sequence ID" value="NZ_CP025570.1"/>
</dbReference>
<accession>A0A3Q9UF50</accession>
<dbReference type="Pfam" id="PF12146">
    <property type="entry name" value="Hydrolase_4"/>
    <property type="match status" value="1"/>
</dbReference>
<keyword evidence="2" id="KW-0378">Hydrolase</keyword>
<reference evidence="3" key="1">
    <citation type="submission" date="2017-12" db="EMBL/GenBank/DDBJ databases">
        <title>Whole genome sequencing of Acidipropionibacterium jensenii strains JS279 and JS280.</title>
        <authorList>
            <person name="Deptula P."/>
            <person name="Laine P."/>
            <person name="Smolander O.-P."/>
            <person name="Paulin L."/>
            <person name="Auvinen P."/>
            <person name="Varmanen P."/>
        </authorList>
    </citation>
    <scope>NUCLEOTIDE SEQUENCE [LARGE SCALE GENOMIC DNA]</scope>
    <source>
        <strain evidence="3">JS280</strain>
    </source>
</reference>
<evidence type="ECO:0000313" key="3">
    <source>
        <dbReference type="Proteomes" id="UP000285875"/>
    </source>
</evidence>
<dbReference type="Gene3D" id="3.40.50.1820">
    <property type="entry name" value="alpha/beta hydrolase"/>
    <property type="match status" value="1"/>
</dbReference>
<dbReference type="InterPro" id="IPR051044">
    <property type="entry name" value="MAG_DAG_Lipase"/>
</dbReference>
<dbReference type="GO" id="GO:0016787">
    <property type="term" value="F:hydrolase activity"/>
    <property type="evidence" value="ECO:0007669"/>
    <property type="project" value="UniProtKB-KW"/>
</dbReference>
<evidence type="ECO:0000259" key="1">
    <source>
        <dbReference type="Pfam" id="PF12146"/>
    </source>
</evidence>
<dbReference type="EMBL" id="CP025570">
    <property type="protein sequence ID" value="AZZ40527.1"/>
    <property type="molecule type" value="Genomic_DNA"/>
</dbReference>
<sequence length="312" mass="33330">MALNEVTFPSHNGRDEIHAWIHTPAQPPRAVVQIAHGLGEHSRRYIHMISTLLDAGFAVAADDHAGHGATAMASGVWQDTGADGVETVLRDEKTLHDLAVDLHPELPYVFFGHSWGSMIARGYASRFGEDLSGLVLCGIAAHIHGIEKTLDRAALAAALAAGDGTEPDPGFQNEMFDGFVDRFGPDAGPTAWVASDPAVVADHSVDPLNNFGAPMSLRFVRDFVALYDQANAADWPASIPAGLPVLILAGDQDPVANYGEGALHVANQLWDAGHTDVETHVYPGVRHEVHNEPASRAQVEATLVDFVERVVS</sequence>
<organism evidence="2 3">
    <name type="scientific">Acidipropionibacterium jensenii</name>
    <dbReference type="NCBI Taxonomy" id="1749"/>
    <lineage>
        <taxon>Bacteria</taxon>
        <taxon>Bacillati</taxon>
        <taxon>Actinomycetota</taxon>
        <taxon>Actinomycetes</taxon>
        <taxon>Propionibacteriales</taxon>
        <taxon>Propionibacteriaceae</taxon>
        <taxon>Acidipropionibacterium</taxon>
    </lineage>
</organism>